<dbReference type="CDD" id="cd03035">
    <property type="entry name" value="ArsC_Yffb"/>
    <property type="match status" value="1"/>
</dbReference>
<accession>C6XCA4</accession>
<proteinExistence type="inferred from homology"/>
<dbReference type="HOGENOM" id="CLU_116644_2_1_4"/>
<dbReference type="AlphaFoldDB" id="C6XCA4"/>
<dbReference type="STRING" id="582744.Msip34_0931"/>
<dbReference type="InterPro" id="IPR036249">
    <property type="entry name" value="Thioredoxin-like_sf"/>
</dbReference>
<reference evidence="4" key="1">
    <citation type="submission" date="2009-07" db="EMBL/GenBank/DDBJ databases">
        <title>Complete sequence of chromosome of Methylovorus sp. SIP3-4.</title>
        <authorList>
            <person name="Lucas S."/>
            <person name="Copeland A."/>
            <person name="Lapidus A."/>
            <person name="Glavina del Rio T."/>
            <person name="Tice H."/>
            <person name="Bruce D."/>
            <person name="Goodwin L."/>
            <person name="Pitluck S."/>
            <person name="Clum A."/>
            <person name="Larimer F."/>
            <person name="Land M."/>
            <person name="Hauser L."/>
            <person name="Kyrpides N."/>
            <person name="Mikhailova N."/>
            <person name="Kayluzhnaya M."/>
            <person name="Chistoserdova L."/>
        </authorList>
    </citation>
    <scope>NUCLEOTIDE SEQUENCE [LARGE SCALE GENOMIC DNA]</scope>
    <source>
        <strain evidence="4">SIP3-4</strain>
    </source>
</reference>
<evidence type="ECO:0000313" key="4">
    <source>
        <dbReference type="Proteomes" id="UP000002743"/>
    </source>
</evidence>
<dbReference type="InterPro" id="IPR006504">
    <property type="entry name" value="Tscrpt_reg_Spx/MgsR"/>
</dbReference>
<reference evidence="3 4" key="2">
    <citation type="journal article" date="2011" name="J. Bacteriol.">
        <title>Genomes of three methylotrophs from a single niche uncover genetic and metabolic divergence of Methylophilaceae.</title>
        <authorList>
            <person name="Lapidus A."/>
            <person name="Clum A."/>
            <person name="Labutti K."/>
            <person name="Kaluzhnaya M.G."/>
            <person name="Lim S."/>
            <person name="Beck D.A."/>
            <person name="Glavina Del Rio T."/>
            <person name="Nolan M."/>
            <person name="Mavromatis K."/>
            <person name="Huntemann M."/>
            <person name="Lucas S."/>
            <person name="Lidstrom M.E."/>
            <person name="Ivanova N."/>
            <person name="Chistoserdova L."/>
        </authorList>
    </citation>
    <scope>NUCLEOTIDE SEQUENCE [LARGE SCALE GENOMIC DNA]</scope>
    <source>
        <strain evidence="3 4">SIP3-4</strain>
    </source>
</reference>
<evidence type="ECO:0000313" key="3">
    <source>
        <dbReference type="EMBL" id="ACT50179.1"/>
    </source>
</evidence>
<dbReference type="PANTHER" id="PTHR30041:SF8">
    <property type="entry name" value="PROTEIN YFFB"/>
    <property type="match status" value="1"/>
</dbReference>
<dbReference type="NCBIfam" id="TIGR01617">
    <property type="entry name" value="arsC_related"/>
    <property type="match status" value="1"/>
</dbReference>
<dbReference type="Proteomes" id="UP000002743">
    <property type="component" value="Chromosome"/>
</dbReference>
<dbReference type="InterPro" id="IPR006660">
    <property type="entry name" value="Arsenate_reductase-like"/>
</dbReference>
<dbReference type="Gene3D" id="3.40.30.10">
    <property type="entry name" value="Glutaredoxin"/>
    <property type="match status" value="1"/>
</dbReference>
<name>C6XCA4_METGS</name>
<evidence type="ECO:0000256" key="1">
    <source>
        <dbReference type="ARBA" id="ARBA00007198"/>
    </source>
</evidence>
<evidence type="ECO:0000256" key="2">
    <source>
        <dbReference type="PROSITE-ProRule" id="PRU01282"/>
    </source>
</evidence>
<dbReference type="KEGG" id="mei:Msip34_0931"/>
<dbReference type="SUPFAM" id="SSF52833">
    <property type="entry name" value="Thioredoxin-like"/>
    <property type="match status" value="1"/>
</dbReference>
<dbReference type="EMBL" id="CP001674">
    <property type="protein sequence ID" value="ACT50179.1"/>
    <property type="molecule type" value="Genomic_DNA"/>
</dbReference>
<dbReference type="PROSITE" id="PS51353">
    <property type="entry name" value="ARSC"/>
    <property type="match status" value="1"/>
</dbReference>
<comment type="similarity">
    <text evidence="1 2">Belongs to the ArsC family.</text>
</comment>
<gene>
    <name evidence="3" type="ordered locus">Msip34_0931</name>
</gene>
<dbReference type="RefSeq" id="WP_015829718.1">
    <property type="nucleotide sequence ID" value="NC_012969.1"/>
</dbReference>
<dbReference type="OrthoDB" id="9803749at2"/>
<dbReference type="eggNOG" id="COG1393">
    <property type="taxonomic scope" value="Bacteria"/>
</dbReference>
<dbReference type="PANTHER" id="PTHR30041">
    <property type="entry name" value="ARSENATE REDUCTASE"/>
    <property type="match status" value="1"/>
</dbReference>
<protein>
    <submittedName>
        <fullName evidence="3">Arsenate reductase and related</fullName>
    </submittedName>
</protein>
<organism evidence="3 4">
    <name type="scientific">Methylovorus glucosotrophus (strain SIP3-4)</name>
    <dbReference type="NCBI Taxonomy" id="582744"/>
    <lineage>
        <taxon>Bacteria</taxon>
        <taxon>Pseudomonadati</taxon>
        <taxon>Pseudomonadota</taxon>
        <taxon>Betaproteobacteria</taxon>
        <taxon>Nitrosomonadales</taxon>
        <taxon>Methylophilaceae</taxon>
        <taxon>Methylovorus</taxon>
    </lineage>
</organism>
<keyword evidence="4" id="KW-1185">Reference proteome</keyword>
<dbReference type="NCBIfam" id="NF008107">
    <property type="entry name" value="PRK10853.1"/>
    <property type="match status" value="1"/>
</dbReference>
<sequence length="122" mass="13971">MSDKQMKLYGIPNCNTVKKARTWLDEHQVAYEFHDFKKLGIDASTLQQWLTQTSWEKLVNRSGMTWRNLPEAEKSAVTDNTSAIRLMQDKTSVIKRPVLVADGKLLALGFDESTYGKLLNHE</sequence>
<dbReference type="Pfam" id="PF03960">
    <property type="entry name" value="ArsC"/>
    <property type="match status" value="1"/>
</dbReference>